<comment type="caution">
    <text evidence="2">The sequence shown here is derived from an EMBL/GenBank/DDBJ whole genome shotgun (WGS) entry which is preliminary data.</text>
</comment>
<reference evidence="2" key="2">
    <citation type="journal article" date="2023" name="ISME Commun">
        <title>Characterization of a bloom-associated alphaproteobacterial lineage, 'Candidatus Phycosocius': insights into freshwater algal-bacterial interactions.</title>
        <authorList>
            <person name="Tanabe Y."/>
            <person name="Yamaguchi H."/>
            <person name="Yoshida M."/>
            <person name="Kai A."/>
            <person name="Okazaki Y."/>
        </authorList>
    </citation>
    <scope>NUCLEOTIDE SEQUENCE</scope>
    <source>
        <strain evidence="2">BOTRYCO-1</strain>
    </source>
</reference>
<dbReference type="InterPro" id="IPR001753">
    <property type="entry name" value="Enoyl-CoA_hydra/iso"/>
</dbReference>
<dbReference type="PANTHER" id="PTHR43459:SF1">
    <property type="entry name" value="EG:BACN32G11.4 PROTEIN"/>
    <property type="match status" value="1"/>
</dbReference>
<accession>A0ABQ4PYL6</accession>
<dbReference type="SUPFAM" id="SSF52096">
    <property type="entry name" value="ClpP/crotonase"/>
    <property type="match status" value="1"/>
</dbReference>
<gene>
    <name evidence="2" type="ORF">PsB1_2228</name>
</gene>
<dbReference type="Gene3D" id="3.90.226.10">
    <property type="entry name" value="2-enoyl-CoA Hydratase, Chain A, domain 1"/>
    <property type="match status" value="1"/>
</dbReference>
<protein>
    <submittedName>
        <fullName evidence="2">Enoyl-CoA hydratase</fullName>
    </submittedName>
</protein>
<evidence type="ECO:0000313" key="3">
    <source>
        <dbReference type="Proteomes" id="UP001161064"/>
    </source>
</evidence>
<comment type="similarity">
    <text evidence="1">Belongs to the enoyl-CoA hydratase/isomerase family.</text>
</comment>
<dbReference type="Proteomes" id="UP001161064">
    <property type="component" value="Unassembled WGS sequence"/>
</dbReference>
<dbReference type="InterPro" id="IPR029045">
    <property type="entry name" value="ClpP/crotonase-like_dom_sf"/>
</dbReference>
<dbReference type="CDD" id="cd06558">
    <property type="entry name" value="crotonase-like"/>
    <property type="match status" value="1"/>
</dbReference>
<evidence type="ECO:0000256" key="1">
    <source>
        <dbReference type="ARBA" id="ARBA00005254"/>
    </source>
</evidence>
<dbReference type="PANTHER" id="PTHR43459">
    <property type="entry name" value="ENOYL-COA HYDRATASE"/>
    <property type="match status" value="1"/>
</dbReference>
<reference evidence="2" key="1">
    <citation type="submission" date="2021-05" db="EMBL/GenBank/DDBJ databases">
        <authorList>
            <person name="Tanabe Y."/>
        </authorList>
    </citation>
    <scope>NUCLEOTIDE SEQUENCE</scope>
    <source>
        <strain evidence="2">BOTRYCO-1</strain>
    </source>
</reference>
<dbReference type="InterPro" id="IPR014748">
    <property type="entry name" value="Enoyl-CoA_hydra_C"/>
</dbReference>
<organism evidence="2 3">
    <name type="scientific">Candidatus Phycosocius spiralis</name>
    <dbReference type="NCBI Taxonomy" id="2815099"/>
    <lineage>
        <taxon>Bacteria</taxon>
        <taxon>Pseudomonadati</taxon>
        <taxon>Pseudomonadota</taxon>
        <taxon>Alphaproteobacteria</taxon>
        <taxon>Caulobacterales</taxon>
        <taxon>Caulobacterales incertae sedis</taxon>
        <taxon>Candidatus Phycosocius</taxon>
    </lineage>
</organism>
<proteinExistence type="inferred from homology"/>
<name>A0ABQ4PYL6_9PROT</name>
<dbReference type="Gene3D" id="1.10.12.10">
    <property type="entry name" value="Lyase 2-enoyl-coa Hydratase, Chain A, domain 2"/>
    <property type="match status" value="1"/>
</dbReference>
<dbReference type="EMBL" id="BPFZ01000019">
    <property type="protein sequence ID" value="GIU68074.1"/>
    <property type="molecule type" value="Genomic_DNA"/>
</dbReference>
<sequence length="270" mass="28795">MGEDVTQYEKILYALDGDVAVITTHDPATLNACGPDMAEELSHAFACAATQARAIVLTGSGRGFCSGANLDTTASHLDLKPELGAQDVGAALEKVYNPLVSAMRDLPVPFVTAVNGAAAGIGCSFALLGDIILASQNAYFLQAFRRIGLVPDGGSTYMLTRAIGRARAMEMMLLGEKIYAPQALEWGLINRVTSAEDVLPHAMDMARELARGPTKTLALIRRAAWAGLDNDWATQLDLERTSQTLAGRSKDFQIGVKAFLAKKIAHFIGK</sequence>
<dbReference type="Pfam" id="PF00378">
    <property type="entry name" value="ECH_1"/>
    <property type="match status" value="1"/>
</dbReference>
<evidence type="ECO:0000313" key="2">
    <source>
        <dbReference type="EMBL" id="GIU68074.1"/>
    </source>
</evidence>
<keyword evidence="3" id="KW-1185">Reference proteome</keyword>
<dbReference type="NCBIfam" id="NF004635">
    <property type="entry name" value="PRK05981.1"/>
    <property type="match status" value="1"/>
</dbReference>